<evidence type="ECO:0000256" key="2">
    <source>
        <dbReference type="ARBA" id="ARBA00022676"/>
    </source>
</evidence>
<dbReference type="InterPro" id="IPR050519">
    <property type="entry name" value="Glycosyltransf_28_UgtP"/>
</dbReference>
<comment type="similarity">
    <text evidence="1">Belongs to the glycosyltransferase 28 family.</text>
</comment>
<protein>
    <recommendedName>
        <fullName evidence="4">Diacylglycerol glucosyltransferase N-terminal domain-containing protein</fullName>
    </recommendedName>
</protein>
<dbReference type="EMBL" id="JAIVGD010000011">
    <property type="protein sequence ID" value="KAH0769854.1"/>
    <property type="molecule type" value="Genomic_DNA"/>
</dbReference>
<dbReference type="PANTHER" id="PTHR43025:SF3">
    <property type="entry name" value="MONOGALACTOSYLDIACYLGLYCEROL SYNTHASE 1, CHLOROPLASTIC"/>
    <property type="match status" value="1"/>
</dbReference>
<evidence type="ECO:0000256" key="3">
    <source>
        <dbReference type="ARBA" id="ARBA00022679"/>
    </source>
</evidence>
<keyword evidence="2" id="KW-0328">Glycosyltransferase</keyword>
<organism evidence="5 6">
    <name type="scientific">Solanum tuberosum</name>
    <name type="common">Potato</name>
    <dbReference type="NCBI Taxonomy" id="4113"/>
    <lineage>
        <taxon>Eukaryota</taxon>
        <taxon>Viridiplantae</taxon>
        <taxon>Streptophyta</taxon>
        <taxon>Embryophyta</taxon>
        <taxon>Tracheophyta</taxon>
        <taxon>Spermatophyta</taxon>
        <taxon>Magnoliopsida</taxon>
        <taxon>eudicotyledons</taxon>
        <taxon>Gunneridae</taxon>
        <taxon>Pentapetalae</taxon>
        <taxon>asterids</taxon>
        <taxon>lamiids</taxon>
        <taxon>Solanales</taxon>
        <taxon>Solanaceae</taxon>
        <taxon>Solanoideae</taxon>
        <taxon>Solaneae</taxon>
        <taxon>Solanum</taxon>
    </lineage>
</organism>
<name>A0ABQ7VMW2_SOLTU</name>
<comment type="caution">
    <text evidence="5">The sequence shown here is derived from an EMBL/GenBank/DDBJ whole genome shotgun (WGS) entry which is preliminary data.</text>
</comment>
<dbReference type="Pfam" id="PF06925">
    <property type="entry name" value="MGDG_synth"/>
    <property type="match status" value="1"/>
</dbReference>
<accession>A0ABQ7VMW2</accession>
<keyword evidence="6" id="KW-1185">Reference proteome</keyword>
<gene>
    <name evidence="5" type="ORF">KY290_013835</name>
</gene>
<sequence>MIQPSSVTQESANPFDFVSKFGSFAFDNSNKLNNSICTSDDSNGLREGGDVTKDEGVVPINGVESECPKKVLILMSDTGGGHRVSAEAIKATFNEQFGDKYQVFVTDLWTDHMLRPFNQLPRSYNFLVKYDPLWRMTYYASAPRVVHQSNFAATSAFIARLDNFIS</sequence>
<dbReference type="PANTHER" id="PTHR43025">
    <property type="entry name" value="MONOGALACTOSYLDIACYLGLYCEROL SYNTHASE"/>
    <property type="match status" value="1"/>
</dbReference>
<reference evidence="5 6" key="1">
    <citation type="journal article" date="2021" name="bioRxiv">
        <title>Chromosome-scale and haplotype-resolved genome assembly of a tetraploid potato cultivar.</title>
        <authorList>
            <person name="Sun H."/>
            <person name="Jiao W.-B."/>
            <person name="Krause K."/>
            <person name="Campoy J.A."/>
            <person name="Goel M."/>
            <person name="Folz-Donahue K."/>
            <person name="Kukat C."/>
            <person name="Huettel B."/>
            <person name="Schneeberger K."/>
        </authorList>
    </citation>
    <scope>NUCLEOTIDE SEQUENCE [LARGE SCALE GENOMIC DNA]</scope>
    <source>
        <strain evidence="5">SolTubOtavaFocal</strain>
        <tissue evidence="5">Leaves</tissue>
    </source>
</reference>
<feature type="domain" description="Diacylglycerol glucosyltransferase N-terminal" evidence="4">
    <location>
        <begin position="82"/>
        <end position="160"/>
    </location>
</feature>
<proteinExistence type="inferred from homology"/>
<dbReference type="InterPro" id="IPR009695">
    <property type="entry name" value="Diacylglyc_glucosyltr_N"/>
</dbReference>
<evidence type="ECO:0000256" key="1">
    <source>
        <dbReference type="ARBA" id="ARBA00006962"/>
    </source>
</evidence>
<evidence type="ECO:0000313" key="5">
    <source>
        <dbReference type="EMBL" id="KAH0769854.1"/>
    </source>
</evidence>
<keyword evidence="3" id="KW-0808">Transferase</keyword>
<evidence type="ECO:0000259" key="4">
    <source>
        <dbReference type="Pfam" id="PF06925"/>
    </source>
</evidence>
<evidence type="ECO:0000313" key="6">
    <source>
        <dbReference type="Proteomes" id="UP000826656"/>
    </source>
</evidence>
<dbReference type="Proteomes" id="UP000826656">
    <property type="component" value="Unassembled WGS sequence"/>
</dbReference>